<dbReference type="PANTHER" id="PTHR21301:SF10">
    <property type="entry name" value="REVERSE TRANSCRIPTASE DOMAIN-CONTAINING PROTEIN"/>
    <property type="match status" value="1"/>
</dbReference>
<dbReference type="AlphaFoldDB" id="A0A448XEI3"/>
<evidence type="ECO:0000313" key="1">
    <source>
        <dbReference type="EMBL" id="VEL34815.1"/>
    </source>
</evidence>
<dbReference type="Proteomes" id="UP000784294">
    <property type="component" value="Unassembled WGS sequence"/>
</dbReference>
<dbReference type="EMBL" id="CAAALY010248460">
    <property type="protein sequence ID" value="VEL34815.1"/>
    <property type="molecule type" value="Genomic_DNA"/>
</dbReference>
<comment type="caution">
    <text evidence="1">The sequence shown here is derived from an EMBL/GenBank/DDBJ whole genome shotgun (WGS) entry which is preliminary data.</text>
</comment>
<evidence type="ECO:0008006" key="3">
    <source>
        <dbReference type="Google" id="ProtNLM"/>
    </source>
</evidence>
<dbReference type="PANTHER" id="PTHR21301">
    <property type="entry name" value="REVERSE TRANSCRIPTASE"/>
    <property type="match status" value="1"/>
</dbReference>
<reference evidence="1" key="1">
    <citation type="submission" date="2018-11" db="EMBL/GenBank/DDBJ databases">
        <authorList>
            <consortium name="Pathogen Informatics"/>
        </authorList>
    </citation>
    <scope>NUCLEOTIDE SEQUENCE</scope>
</reference>
<proteinExistence type="predicted"/>
<gene>
    <name evidence="1" type="ORF">PXEA_LOCUS28255</name>
</gene>
<dbReference type="OrthoDB" id="10018421at2759"/>
<organism evidence="1 2">
    <name type="scientific">Protopolystoma xenopodis</name>
    <dbReference type="NCBI Taxonomy" id="117903"/>
    <lineage>
        <taxon>Eukaryota</taxon>
        <taxon>Metazoa</taxon>
        <taxon>Spiralia</taxon>
        <taxon>Lophotrochozoa</taxon>
        <taxon>Platyhelminthes</taxon>
        <taxon>Monogenea</taxon>
        <taxon>Polyopisthocotylea</taxon>
        <taxon>Polystomatidea</taxon>
        <taxon>Polystomatidae</taxon>
        <taxon>Protopolystoma</taxon>
    </lineage>
</organism>
<sequence length="149" mass="17328">MIQNIGLVGSELLVDFDVDKHFRQEGGKRLAGDIGARRGHPGGRTDTERIVNTTDQPDMTGSPLAPVLANMYIYKLEREFEKSPLQPRALMRYLDDYFALNEFLNFINQLDERIKFTMELEQDERIPFLDMDVMRSNGTLIRRLYRKNS</sequence>
<accession>A0A448XEI3</accession>
<protein>
    <recommendedName>
        <fullName evidence="3">Reverse transcriptase domain-containing protein</fullName>
    </recommendedName>
</protein>
<name>A0A448XEI3_9PLAT</name>
<keyword evidence="2" id="KW-1185">Reference proteome</keyword>
<evidence type="ECO:0000313" key="2">
    <source>
        <dbReference type="Proteomes" id="UP000784294"/>
    </source>
</evidence>